<organism evidence="1 2">
    <name type="scientific">Weissella viridescens</name>
    <name type="common">Lactobacillus viridescens</name>
    <dbReference type="NCBI Taxonomy" id="1629"/>
    <lineage>
        <taxon>Bacteria</taxon>
        <taxon>Bacillati</taxon>
        <taxon>Bacillota</taxon>
        <taxon>Bacilli</taxon>
        <taxon>Lactobacillales</taxon>
        <taxon>Lactobacillaceae</taxon>
        <taxon>Weissella</taxon>
    </lineage>
</organism>
<sequence>MPVIKTYKYFGIDHLFVNVKNDVFVFTLLNEVGLEETFFANPWTLPSDIPQLLDDMRVESISYDAASIYPTVNFEQMNPKGFEEQAIVIQVWHSYREKLRRKAVVGSCVITDGVFDGH</sequence>
<evidence type="ECO:0000313" key="2">
    <source>
        <dbReference type="Proteomes" id="UP000275836"/>
    </source>
</evidence>
<protein>
    <submittedName>
        <fullName evidence="1">Uncharacterized protein</fullName>
    </submittedName>
</protein>
<reference evidence="1 2" key="1">
    <citation type="submission" date="2018-10" db="EMBL/GenBank/DDBJ databases">
        <title>Draft genome sequence of Weissella viridescens UCO-SMC3.</title>
        <authorList>
            <person name="Garcia-Cancino A."/>
            <person name="Espinoza-Monje M."/>
            <person name="Albarracin L."/>
            <person name="Garcia-Castillo V."/>
            <person name="Campos-Martin J."/>
            <person name="Nakano Y."/>
            <person name="Guitierrez-Zamorano C."/>
            <person name="Ikeda-Ohtsubo W."/>
            <person name="Morita H."/>
            <person name="Kitazawa H."/>
            <person name="Villena J."/>
        </authorList>
    </citation>
    <scope>NUCLEOTIDE SEQUENCE [LARGE SCALE GENOMIC DNA]</scope>
    <source>
        <strain evidence="1 2">UCO-SMC3</strain>
    </source>
</reference>
<dbReference type="EMBL" id="RHGY01000002">
    <property type="protein sequence ID" value="RRG18389.1"/>
    <property type="molecule type" value="Genomic_DNA"/>
</dbReference>
<dbReference type="Proteomes" id="UP000275836">
    <property type="component" value="Unassembled WGS sequence"/>
</dbReference>
<accession>A0A3P2RCB3</accession>
<gene>
    <name evidence="1" type="ORF">D3P96_03645</name>
</gene>
<dbReference type="OrthoDB" id="1429594at1239"/>
<dbReference type="RefSeq" id="WP_124943031.1">
    <property type="nucleotide sequence ID" value="NZ_RHGY01000002.1"/>
</dbReference>
<evidence type="ECO:0000313" key="1">
    <source>
        <dbReference type="EMBL" id="RRG18389.1"/>
    </source>
</evidence>
<dbReference type="AlphaFoldDB" id="A0A3P2RCB3"/>
<proteinExistence type="predicted"/>
<name>A0A3P2RCB3_WEIVI</name>
<comment type="caution">
    <text evidence="1">The sequence shown here is derived from an EMBL/GenBank/DDBJ whole genome shotgun (WGS) entry which is preliminary data.</text>
</comment>